<organism evidence="20 21">
    <name type="scientific">Runella slithyformis (strain ATCC 29530 / DSM 19594 / LMG 11500 / NCIMB 11436 / LSU 4)</name>
    <dbReference type="NCBI Taxonomy" id="761193"/>
    <lineage>
        <taxon>Bacteria</taxon>
        <taxon>Pseudomonadati</taxon>
        <taxon>Bacteroidota</taxon>
        <taxon>Cytophagia</taxon>
        <taxon>Cytophagales</taxon>
        <taxon>Spirosomataceae</taxon>
        <taxon>Runella</taxon>
    </lineage>
</organism>
<evidence type="ECO:0000313" key="21">
    <source>
        <dbReference type="Proteomes" id="UP000000493"/>
    </source>
</evidence>
<reference evidence="20 21" key="2">
    <citation type="journal article" date="2012" name="Stand. Genomic Sci.">
        <title>Complete genome sequence of the aquatic bacterium Runella slithyformis type strain (LSU 4(T)).</title>
        <authorList>
            <person name="Copeland A."/>
            <person name="Zhang X."/>
            <person name="Misra M."/>
            <person name="Lapidus A."/>
            <person name="Nolan M."/>
            <person name="Lucas S."/>
            <person name="Deshpande S."/>
            <person name="Cheng J.F."/>
            <person name="Tapia R."/>
            <person name="Goodwin L.A."/>
            <person name="Pitluck S."/>
            <person name="Liolios K."/>
            <person name="Pagani I."/>
            <person name="Ivanova N."/>
            <person name="Mikhailova N."/>
            <person name="Pati A."/>
            <person name="Chen A."/>
            <person name="Palaniappan K."/>
            <person name="Land M."/>
            <person name="Hauser L."/>
            <person name="Pan C."/>
            <person name="Jeffries C.D."/>
            <person name="Detter J.C."/>
            <person name="Brambilla E.M."/>
            <person name="Rohde M."/>
            <person name="Djao O.D."/>
            <person name="Goker M."/>
            <person name="Sikorski J."/>
            <person name="Tindall B.J."/>
            <person name="Woyke T."/>
            <person name="Bristow J."/>
            <person name="Eisen J.A."/>
            <person name="Markowitz V."/>
            <person name="Hugenholtz P."/>
            <person name="Kyrpides N.C."/>
            <person name="Klenk H.P."/>
            <person name="Mavromatis K."/>
        </authorList>
    </citation>
    <scope>NUCLEOTIDE SEQUENCE [LARGE SCALE GENOMIC DNA]</scope>
    <source>
        <strain evidence="21">ATCC 29530 / DSM 19594 / LMG 11500 / NCIMB 11436 / LSU 4</strain>
    </source>
</reference>
<feature type="compositionally biased region" description="Basic and acidic residues" evidence="15">
    <location>
        <begin position="82"/>
        <end position="93"/>
    </location>
</feature>
<proteinExistence type="inferred from homology"/>
<dbReference type="PANTHER" id="PTHR33619:SF3">
    <property type="entry name" value="POLYSACCHARIDE EXPORT PROTEIN GFCE-RELATED"/>
    <property type="match status" value="1"/>
</dbReference>
<feature type="domain" description="Soluble ligand binding" evidence="18">
    <location>
        <begin position="327"/>
        <end position="368"/>
    </location>
</feature>
<dbReference type="GO" id="GO:0015288">
    <property type="term" value="F:porin activity"/>
    <property type="evidence" value="ECO:0007669"/>
    <property type="project" value="UniProtKB-KW"/>
</dbReference>
<feature type="domain" description="SLBB" evidence="19">
    <location>
        <begin position="243"/>
        <end position="320"/>
    </location>
</feature>
<keyword evidence="10" id="KW-0626">Porin</keyword>
<dbReference type="Pfam" id="PF10531">
    <property type="entry name" value="SLBB"/>
    <property type="match status" value="4"/>
</dbReference>
<evidence type="ECO:0000259" key="17">
    <source>
        <dbReference type="Pfam" id="PF02563"/>
    </source>
</evidence>
<dbReference type="InterPro" id="IPR019554">
    <property type="entry name" value="Soluble_ligand-bd"/>
</dbReference>
<dbReference type="InterPro" id="IPR049712">
    <property type="entry name" value="Poly_export"/>
</dbReference>
<evidence type="ECO:0000256" key="1">
    <source>
        <dbReference type="ARBA" id="ARBA00004571"/>
    </source>
</evidence>
<feature type="compositionally biased region" description="Gly residues" evidence="15">
    <location>
        <begin position="39"/>
        <end position="48"/>
    </location>
</feature>
<evidence type="ECO:0000256" key="3">
    <source>
        <dbReference type="ARBA" id="ARBA00022448"/>
    </source>
</evidence>
<protein>
    <submittedName>
        <fullName evidence="20">Polysaccharide export protein</fullName>
    </submittedName>
</protein>
<evidence type="ECO:0000256" key="15">
    <source>
        <dbReference type="SAM" id="MobiDB-lite"/>
    </source>
</evidence>
<keyword evidence="7" id="KW-0732">Signal</keyword>
<evidence type="ECO:0000256" key="6">
    <source>
        <dbReference type="ARBA" id="ARBA00022692"/>
    </source>
</evidence>
<comment type="similarity">
    <text evidence="2">Belongs to the BexD/CtrA/VexA family.</text>
</comment>
<dbReference type="Pfam" id="PF02563">
    <property type="entry name" value="Poly_export"/>
    <property type="match status" value="1"/>
</dbReference>
<dbReference type="GO" id="GO:0046930">
    <property type="term" value="C:pore complex"/>
    <property type="evidence" value="ECO:0007669"/>
    <property type="project" value="UniProtKB-KW"/>
</dbReference>
<evidence type="ECO:0000256" key="7">
    <source>
        <dbReference type="ARBA" id="ARBA00022729"/>
    </source>
</evidence>
<sequence length="833" mass="91620">MKNFFGSFSVSSVQRAISHVCLIFFVTISLLKAQTPAGAGAGSTGSGSTGAPAQGQPTAPSAAGQPVRAGNQTTVPTTPQNVEKRTDIKKSADPKAVLTQDEKAKEIKDEKATPEDAEEAYRQAELAKIRRKIFGNQLFNNSKIDFAPSENIATPRDYTIGPGDELTAYIYGYSQSQIEMVVNSDGFAFIKPVGTVQLSGRTIEQAQKELITRLAPYYNNLGAPGSGASTYLQIRLSRIRTIRVTVLGEVVTPGTYNVSSLSSALNALYLTGGPNELGSFRQIQVVRRNKVIATLDLYELLMNGTLNSDIRLQDNDVIQVGVYAKRVELKGNVKRPGLYELLPNETMDKVLTYAGGFTDNAYTERVKVLGLTTKERRIIDVRTGDYNKYVPNNGDEITAEMLLPRFENMVTITGPVFRPGQYSLDQNKTLLQLLKSAEGLTGEAFTGRINVIRTREDLAVENISINLIDMMAGKTDDLILQREDQVIIPSKFELREGAFIKVIGEVNNGPEVNLDFTSNLTIEDAIIRAGGFKESAANSQIEVVRRKRDVNVKSVSAQIAEIFTFDVNRDLTIDGNDTRFVLEPYDEILVRVASNYQPQTFVTIQGEVVNPGIHGIKNKDEKLSDILVRAGGLTAHAYVNGATLLRKVTLSDEELEQRNKAVAEISDDAKKGQFVGAGIDRDKQEAIGIDLGRILKNPGGREDIILQDGDIIDIPKRLETVRLQGELLFPTTVKYKSGSSFMDYVSQGGGFTRMSLKRKSYVIYPNGSVDRTRKFMFFNIYPKVEPGSEIHIPQRTQSDLLEAQRALQSVIGISSTLMTLITTVLAFRVLGNQ</sequence>
<evidence type="ECO:0000256" key="16">
    <source>
        <dbReference type="SAM" id="Phobius"/>
    </source>
</evidence>
<keyword evidence="21" id="KW-1185">Reference proteome</keyword>
<keyword evidence="13" id="KW-0998">Cell outer membrane</keyword>
<keyword evidence="5" id="KW-0762">Sugar transport</keyword>
<dbReference type="KEGG" id="rsi:Runsl_1580"/>
<evidence type="ECO:0000256" key="5">
    <source>
        <dbReference type="ARBA" id="ARBA00022597"/>
    </source>
</evidence>
<evidence type="ECO:0000256" key="11">
    <source>
        <dbReference type="ARBA" id="ARBA00023136"/>
    </source>
</evidence>
<keyword evidence="9" id="KW-0406">Ion transport</keyword>
<accession>A0A7U3ZIT5</accession>
<dbReference type="InterPro" id="IPR054765">
    <property type="entry name" value="SLBB_dom"/>
</dbReference>
<evidence type="ECO:0000256" key="12">
    <source>
        <dbReference type="ARBA" id="ARBA00023139"/>
    </source>
</evidence>
<keyword evidence="14" id="KW-0449">Lipoprotein</keyword>
<gene>
    <name evidence="20" type="ordered locus">Runsl_1580</name>
</gene>
<feature type="domain" description="Soluble ligand binding" evidence="18">
    <location>
        <begin position="502"/>
        <end position="549"/>
    </location>
</feature>
<evidence type="ECO:0000256" key="8">
    <source>
        <dbReference type="ARBA" id="ARBA00023047"/>
    </source>
</evidence>
<dbReference type="Pfam" id="PF22461">
    <property type="entry name" value="SLBB_2"/>
    <property type="match status" value="1"/>
</dbReference>
<name>A0A7U3ZIT5_RUNSL</name>
<keyword evidence="16" id="KW-1133">Transmembrane helix</keyword>
<feature type="compositionally biased region" description="Basic and acidic residues" evidence="15">
    <location>
        <begin position="100"/>
        <end position="118"/>
    </location>
</feature>
<dbReference type="InterPro" id="IPR003715">
    <property type="entry name" value="Poly_export_N"/>
</dbReference>
<dbReference type="Gene3D" id="3.30.1950.10">
    <property type="entry name" value="wza like domain"/>
    <property type="match status" value="1"/>
</dbReference>
<feature type="domain" description="Soluble ligand binding" evidence="18">
    <location>
        <begin position="602"/>
        <end position="653"/>
    </location>
</feature>
<dbReference type="GO" id="GO:0006811">
    <property type="term" value="P:monoatomic ion transport"/>
    <property type="evidence" value="ECO:0007669"/>
    <property type="project" value="UniProtKB-KW"/>
</dbReference>
<evidence type="ECO:0000313" key="20">
    <source>
        <dbReference type="EMBL" id="AEI48005.1"/>
    </source>
</evidence>
<keyword evidence="3" id="KW-0813">Transport</keyword>
<dbReference type="Gene3D" id="3.10.560.10">
    <property type="entry name" value="Outer membrane lipoprotein wza domain like"/>
    <property type="match status" value="6"/>
</dbReference>
<dbReference type="RefSeq" id="WP_013927321.1">
    <property type="nucleotide sequence ID" value="NC_015703.1"/>
</dbReference>
<dbReference type="EMBL" id="CP002859">
    <property type="protein sequence ID" value="AEI48005.1"/>
    <property type="molecule type" value="Genomic_DNA"/>
</dbReference>
<evidence type="ECO:0000256" key="2">
    <source>
        <dbReference type="ARBA" id="ARBA00009450"/>
    </source>
</evidence>
<feature type="compositionally biased region" description="Polar residues" evidence="15">
    <location>
        <begin position="70"/>
        <end position="81"/>
    </location>
</feature>
<feature type="domain" description="Polysaccharide export protein N-terminal" evidence="17">
    <location>
        <begin position="154"/>
        <end position="220"/>
    </location>
</feature>
<dbReference type="GO" id="GO:0015159">
    <property type="term" value="F:polysaccharide transmembrane transporter activity"/>
    <property type="evidence" value="ECO:0007669"/>
    <property type="project" value="InterPro"/>
</dbReference>
<evidence type="ECO:0000256" key="9">
    <source>
        <dbReference type="ARBA" id="ARBA00023065"/>
    </source>
</evidence>
<evidence type="ECO:0000256" key="14">
    <source>
        <dbReference type="ARBA" id="ARBA00023288"/>
    </source>
</evidence>
<evidence type="ECO:0000256" key="10">
    <source>
        <dbReference type="ARBA" id="ARBA00023114"/>
    </source>
</evidence>
<evidence type="ECO:0000259" key="18">
    <source>
        <dbReference type="Pfam" id="PF10531"/>
    </source>
</evidence>
<keyword evidence="6 16" id="KW-0812">Transmembrane</keyword>
<feature type="region of interest" description="Disordered" evidence="15">
    <location>
        <begin position="36"/>
        <end position="118"/>
    </location>
</feature>
<dbReference type="GO" id="GO:0009279">
    <property type="term" value="C:cell outer membrane"/>
    <property type="evidence" value="ECO:0007669"/>
    <property type="project" value="UniProtKB-SubCell"/>
</dbReference>
<feature type="domain" description="Soluble ligand binding" evidence="18">
    <location>
        <begin position="409"/>
        <end position="454"/>
    </location>
</feature>
<feature type="transmembrane region" description="Helical" evidence="16">
    <location>
        <begin position="806"/>
        <end position="830"/>
    </location>
</feature>
<dbReference type="AlphaFoldDB" id="A0A7U3ZIT5"/>
<keyword evidence="12" id="KW-0564">Palmitate</keyword>
<keyword evidence="11 16" id="KW-0472">Membrane</keyword>
<evidence type="ECO:0000259" key="19">
    <source>
        <dbReference type="Pfam" id="PF22461"/>
    </source>
</evidence>
<evidence type="ECO:0000256" key="13">
    <source>
        <dbReference type="ARBA" id="ARBA00023237"/>
    </source>
</evidence>
<reference evidence="21" key="1">
    <citation type="submission" date="2011-06" db="EMBL/GenBank/DDBJ databases">
        <title>The complete genome of chromosome of Runella slithyformis DSM 19594.</title>
        <authorList>
            <consortium name="US DOE Joint Genome Institute (JGI-PGF)"/>
            <person name="Lucas S."/>
            <person name="Han J."/>
            <person name="Lapidus A."/>
            <person name="Bruce D."/>
            <person name="Goodwin L."/>
            <person name="Pitluck S."/>
            <person name="Peters L."/>
            <person name="Kyrpides N."/>
            <person name="Mavromatis K."/>
            <person name="Ivanova N."/>
            <person name="Ovchinnikova G."/>
            <person name="Zhang X."/>
            <person name="Misra M."/>
            <person name="Detter J.C."/>
            <person name="Tapia R."/>
            <person name="Han C."/>
            <person name="Land M."/>
            <person name="Hauser L."/>
            <person name="Markowitz V."/>
            <person name="Cheng J.-F."/>
            <person name="Hugenholtz P."/>
            <person name="Woyke T."/>
            <person name="Wu D."/>
            <person name="Tindall B."/>
            <person name="Faehrich R."/>
            <person name="Brambilla E."/>
            <person name="Klenk H.-P."/>
            <person name="Eisen J.A."/>
        </authorList>
    </citation>
    <scope>NUCLEOTIDE SEQUENCE [LARGE SCALE GENOMIC DNA]</scope>
    <source>
        <strain evidence="21">ATCC 29530 / DSM 19594 / LMG 11500 / NCIMB 11436 / LSU 4</strain>
    </source>
</reference>
<keyword evidence="4" id="KW-1134">Transmembrane beta strand</keyword>
<dbReference type="Proteomes" id="UP000000493">
    <property type="component" value="Chromosome"/>
</dbReference>
<comment type="subcellular location">
    <subcellularLocation>
        <location evidence="1">Cell outer membrane</location>
        <topology evidence="1">Multi-pass membrane protein</topology>
    </subcellularLocation>
</comment>
<keyword evidence="8" id="KW-0625">Polysaccharide transport</keyword>
<evidence type="ECO:0000256" key="4">
    <source>
        <dbReference type="ARBA" id="ARBA00022452"/>
    </source>
</evidence>
<dbReference type="PANTHER" id="PTHR33619">
    <property type="entry name" value="POLYSACCHARIDE EXPORT PROTEIN GFCE-RELATED"/>
    <property type="match status" value="1"/>
</dbReference>